<evidence type="ECO:0000313" key="6">
    <source>
        <dbReference type="Proteomes" id="UP001379533"/>
    </source>
</evidence>
<dbReference type="Pfam" id="PF12833">
    <property type="entry name" value="HTH_18"/>
    <property type="match status" value="1"/>
</dbReference>
<dbReference type="SUPFAM" id="SSF51182">
    <property type="entry name" value="RmlC-like cupins"/>
    <property type="match status" value="1"/>
</dbReference>
<keyword evidence="6" id="KW-1185">Reference proteome</keyword>
<dbReference type="Proteomes" id="UP001379533">
    <property type="component" value="Chromosome"/>
</dbReference>
<proteinExistence type="predicted"/>
<dbReference type="InterPro" id="IPR011051">
    <property type="entry name" value="RmlC_Cupin_sf"/>
</dbReference>
<evidence type="ECO:0000256" key="1">
    <source>
        <dbReference type="ARBA" id="ARBA00023015"/>
    </source>
</evidence>
<gene>
    <name evidence="5" type="ORF">LZC95_15020</name>
</gene>
<evidence type="ECO:0000259" key="4">
    <source>
        <dbReference type="PROSITE" id="PS01124"/>
    </source>
</evidence>
<dbReference type="CDD" id="cd06124">
    <property type="entry name" value="cupin_NimR-like_N"/>
    <property type="match status" value="1"/>
</dbReference>
<evidence type="ECO:0000313" key="5">
    <source>
        <dbReference type="EMBL" id="WXA98142.1"/>
    </source>
</evidence>
<dbReference type="RefSeq" id="WP_394848754.1">
    <property type="nucleotide sequence ID" value="NZ_CP089982.1"/>
</dbReference>
<dbReference type="SUPFAM" id="SSF46689">
    <property type="entry name" value="Homeodomain-like"/>
    <property type="match status" value="2"/>
</dbReference>
<feature type="domain" description="HTH araC/xylS-type" evidence="4">
    <location>
        <begin position="158"/>
        <end position="258"/>
    </location>
</feature>
<accession>A0ABZ2KHH9</accession>
<sequence length="261" mass="28661">MRNATYVEAFDTLPQAIIAIGNDYPAHHVVKPHSHRRSQLLYSASGAMMVTTEHGAWVVPPERAVWLPAGEVHSVQMSLGPLRTSSIFLSPEASAGLPSTCQVLGMLPLMRSLLLEAVDVPLTHDPDGRDGLLMALMLHEIRRLPAVLPPQLPFPRDVRLARTCSRLLEQPTPHDTIDGVRTELGMSRRAFTRLFRAETGMSFAAWKQQACLFAALPRLARGEAVTTVALELGYDSPAAFTSMFRRTLGVPPSRYFGKSDG</sequence>
<evidence type="ECO:0000256" key="2">
    <source>
        <dbReference type="ARBA" id="ARBA00023125"/>
    </source>
</evidence>
<dbReference type="PANTHER" id="PTHR11019:SF159">
    <property type="entry name" value="TRANSCRIPTIONAL REGULATOR-RELATED"/>
    <property type="match status" value="1"/>
</dbReference>
<dbReference type="Gene3D" id="1.10.10.60">
    <property type="entry name" value="Homeodomain-like"/>
    <property type="match status" value="2"/>
</dbReference>
<dbReference type="SMART" id="SM00342">
    <property type="entry name" value="HTH_ARAC"/>
    <property type="match status" value="1"/>
</dbReference>
<keyword evidence="3" id="KW-0804">Transcription</keyword>
<protein>
    <submittedName>
        <fullName evidence="5">Helix-turn-helix transcriptional regulator</fullName>
    </submittedName>
</protein>
<keyword evidence="2" id="KW-0238">DNA-binding</keyword>
<organism evidence="5 6">
    <name type="scientific">Pendulispora brunnea</name>
    <dbReference type="NCBI Taxonomy" id="2905690"/>
    <lineage>
        <taxon>Bacteria</taxon>
        <taxon>Pseudomonadati</taxon>
        <taxon>Myxococcota</taxon>
        <taxon>Myxococcia</taxon>
        <taxon>Myxococcales</taxon>
        <taxon>Sorangiineae</taxon>
        <taxon>Pendulisporaceae</taxon>
        <taxon>Pendulispora</taxon>
    </lineage>
</organism>
<reference evidence="5 6" key="1">
    <citation type="submission" date="2021-12" db="EMBL/GenBank/DDBJ databases">
        <title>Discovery of the Pendulisporaceae a myxobacterial family with distinct sporulation behavior and unique specialized metabolism.</title>
        <authorList>
            <person name="Garcia R."/>
            <person name="Popoff A."/>
            <person name="Bader C.D."/>
            <person name="Loehr J."/>
            <person name="Walesch S."/>
            <person name="Walt C."/>
            <person name="Boldt J."/>
            <person name="Bunk B."/>
            <person name="Haeckl F.J.F.P.J."/>
            <person name="Gunesch A.P."/>
            <person name="Birkelbach J."/>
            <person name="Nuebel U."/>
            <person name="Pietschmann T."/>
            <person name="Bach T."/>
            <person name="Mueller R."/>
        </authorList>
    </citation>
    <scope>NUCLEOTIDE SEQUENCE [LARGE SCALE GENOMIC DNA]</scope>
    <source>
        <strain evidence="5 6">MSr12523</strain>
    </source>
</reference>
<dbReference type="PROSITE" id="PS01124">
    <property type="entry name" value="HTH_ARAC_FAMILY_2"/>
    <property type="match status" value="1"/>
</dbReference>
<dbReference type="Gene3D" id="2.60.120.10">
    <property type="entry name" value="Jelly Rolls"/>
    <property type="match status" value="1"/>
</dbReference>
<dbReference type="InterPro" id="IPR003313">
    <property type="entry name" value="AraC-bd"/>
</dbReference>
<dbReference type="EMBL" id="CP089982">
    <property type="protein sequence ID" value="WXA98142.1"/>
    <property type="molecule type" value="Genomic_DNA"/>
</dbReference>
<name>A0ABZ2KHH9_9BACT</name>
<dbReference type="InterPro" id="IPR009057">
    <property type="entry name" value="Homeodomain-like_sf"/>
</dbReference>
<dbReference type="PRINTS" id="PR00032">
    <property type="entry name" value="HTHARAC"/>
</dbReference>
<dbReference type="InterPro" id="IPR018060">
    <property type="entry name" value="HTH_AraC"/>
</dbReference>
<dbReference type="Pfam" id="PF02311">
    <property type="entry name" value="AraC_binding"/>
    <property type="match status" value="1"/>
</dbReference>
<dbReference type="PANTHER" id="PTHR11019">
    <property type="entry name" value="HTH-TYPE TRANSCRIPTIONAL REGULATOR NIMR"/>
    <property type="match status" value="1"/>
</dbReference>
<dbReference type="InterPro" id="IPR020449">
    <property type="entry name" value="Tscrpt_reg_AraC-type_HTH"/>
</dbReference>
<dbReference type="InterPro" id="IPR014710">
    <property type="entry name" value="RmlC-like_jellyroll"/>
</dbReference>
<evidence type="ECO:0000256" key="3">
    <source>
        <dbReference type="ARBA" id="ARBA00023163"/>
    </source>
</evidence>
<keyword evidence="1" id="KW-0805">Transcription regulation</keyword>